<comment type="caution">
    <text evidence="2">The sequence shown here is derived from an EMBL/GenBank/DDBJ whole genome shotgun (WGS) entry which is preliminary data.</text>
</comment>
<feature type="transmembrane region" description="Helical" evidence="1">
    <location>
        <begin position="103"/>
        <end position="122"/>
    </location>
</feature>
<keyword evidence="1" id="KW-0472">Membrane</keyword>
<gene>
    <name evidence="2" type="ORF">WA026_013212</name>
</gene>
<dbReference type="Proteomes" id="UP001431783">
    <property type="component" value="Unassembled WGS sequence"/>
</dbReference>
<proteinExistence type="predicted"/>
<accession>A0AAW1UJL3</accession>
<sequence>MKENFNANLVNRIYRSSRISFIRSMNYEKWRKVYITDRLQLLPMPLEQKIDRLCSLYKELQLYAKMNSKFFSLIAPLWFLISIMQLVGDIYAIVKFELFRSKFFISLSTRTLTVYFILSVFLRTIDDLAQQKDRIRSFIYKFPISKLDEIQMQKVEMFCNVISNHNPIINISDIYYLHGRMIPPVSTNEL</sequence>
<protein>
    <recommendedName>
        <fullName evidence="4">Gustatory receptor</fullName>
    </recommendedName>
</protein>
<name>A0AAW1UJL3_9CUCU</name>
<evidence type="ECO:0000313" key="2">
    <source>
        <dbReference type="EMBL" id="KAK9880884.1"/>
    </source>
</evidence>
<dbReference type="AlphaFoldDB" id="A0AAW1UJL3"/>
<reference evidence="2 3" key="1">
    <citation type="submission" date="2023-03" db="EMBL/GenBank/DDBJ databases">
        <title>Genome insight into feeding habits of ladybird beetles.</title>
        <authorList>
            <person name="Li H.-S."/>
            <person name="Huang Y.-H."/>
            <person name="Pang H."/>
        </authorList>
    </citation>
    <scope>NUCLEOTIDE SEQUENCE [LARGE SCALE GENOMIC DNA]</scope>
    <source>
        <strain evidence="2">SYSU_2023b</strain>
        <tissue evidence="2">Whole body</tissue>
    </source>
</reference>
<keyword evidence="3" id="KW-1185">Reference proteome</keyword>
<evidence type="ECO:0000256" key="1">
    <source>
        <dbReference type="SAM" id="Phobius"/>
    </source>
</evidence>
<keyword evidence="1" id="KW-0812">Transmembrane</keyword>
<keyword evidence="1" id="KW-1133">Transmembrane helix</keyword>
<evidence type="ECO:0000313" key="3">
    <source>
        <dbReference type="Proteomes" id="UP001431783"/>
    </source>
</evidence>
<dbReference type="EMBL" id="JARQZJ010000066">
    <property type="protein sequence ID" value="KAK9880884.1"/>
    <property type="molecule type" value="Genomic_DNA"/>
</dbReference>
<evidence type="ECO:0008006" key="4">
    <source>
        <dbReference type="Google" id="ProtNLM"/>
    </source>
</evidence>
<organism evidence="2 3">
    <name type="scientific">Henosepilachna vigintioctopunctata</name>
    <dbReference type="NCBI Taxonomy" id="420089"/>
    <lineage>
        <taxon>Eukaryota</taxon>
        <taxon>Metazoa</taxon>
        <taxon>Ecdysozoa</taxon>
        <taxon>Arthropoda</taxon>
        <taxon>Hexapoda</taxon>
        <taxon>Insecta</taxon>
        <taxon>Pterygota</taxon>
        <taxon>Neoptera</taxon>
        <taxon>Endopterygota</taxon>
        <taxon>Coleoptera</taxon>
        <taxon>Polyphaga</taxon>
        <taxon>Cucujiformia</taxon>
        <taxon>Coccinelloidea</taxon>
        <taxon>Coccinellidae</taxon>
        <taxon>Epilachninae</taxon>
        <taxon>Epilachnini</taxon>
        <taxon>Henosepilachna</taxon>
    </lineage>
</organism>
<feature type="transmembrane region" description="Helical" evidence="1">
    <location>
        <begin position="70"/>
        <end position="91"/>
    </location>
</feature>